<protein>
    <submittedName>
        <fullName evidence="3">14-3-3 protein</fullName>
    </submittedName>
</protein>
<dbReference type="Proteomes" id="UP000325395">
    <property type="component" value="Unassembled WGS sequence"/>
</dbReference>
<dbReference type="SUPFAM" id="SSF48445">
    <property type="entry name" value="14-3-3 protein"/>
    <property type="match status" value="1"/>
</dbReference>
<evidence type="ECO:0000259" key="2">
    <source>
        <dbReference type="SMART" id="SM00101"/>
    </source>
</evidence>
<dbReference type="Gene3D" id="1.20.190.20">
    <property type="entry name" value="14-3-3 domain"/>
    <property type="match status" value="1"/>
</dbReference>
<proteinExistence type="inferred from homology"/>
<reference evidence="3 4" key="1">
    <citation type="submission" date="2019-04" db="EMBL/GenBank/DDBJ databases">
        <authorList>
            <consortium name="DOE Joint Genome Institute"/>
            <person name="Mondo S."/>
            <person name="Kjaerbolling I."/>
            <person name="Vesth T."/>
            <person name="Frisvad J.C."/>
            <person name="Nybo J.L."/>
            <person name="Theobald S."/>
            <person name="Kildgaard S."/>
            <person name="Isbrandt T."/>
            <person name="Kuo A."/>
            <person name="Sato A."/>
            <person name="Lyhne E.K."/>
            <person name="Kogle M.E."/>
            <person name="Wiebenga A."/>
            <person name="Kun R.S."/>
            <person name="Lubbers R.J."/>
            <person name="Makela M.R."/>
            <person name="Barry K."/>
            <person name="Chovatia M."/>
            <person name="Clum A."/>
            <person name="Daum C."/>
            <person name="Haridas S."/>
            <person name="He G."/>
            <person name="LaButti K."/>
            <person name="Lipzen A."/>
            <person name="Riley R."/>
            <person name="Salamov A."/>
            <person name="Simmons B.A."/>
            <person name="Magnuson J.K."/>
            <person name="Henrissat B."/>
            <person name="Mortensen U.H."/>
            <person name="Larsen T.O."/>
            <person name="Devries R.P."/>
            <person name="Grigoriev I.V."/>
            <person name="Machida M."/>
            <person name="Baker S.E."/>
            <person name="Andersen M.R."/>
            <person name="Cantor M.N."/>
            <person name="Hua S.X."/>
        </authorList>
    </citation>
    <scope>NUCLEOTIDE SEQUENCE [LARGE SCALE GENOMIC DNA]</scope>
    <source>
        <strain evidence="3 4">CBS 117616</strain>
    </source>
</reference>
<dbReference type="EMBL" id="ML735703">
    <property type="protein sequence ID" value="KAE8421189.1"/>
    <property type="molecule type" value="Genomic_DNA"/>
</dbReference>
<dbReference type="Pfam" id="PF00244">
    <property type="entry name" value="14-3-3"/>
    <property type="match status" value="1"/>
</dbReference>
<dbReference type="PRINTS" id="PR00305">
    <property type="entry name" value="1433ZETA"/>
</dbReference>
<sequence length="275" mass="31809">MTVVTDQAVYLAKVVEQAEGYEDMIENMISIASEDRELSVEERNLLSLAYKNSVGPRRASWRIVVSIEQNEVIKGNYSEITLIKKYRQKIESELTMIFEGIFDIINMHLIPFAQSVEAKVFYHKIGDYHKYLTEFATGLRRKDSAQKSLEACEAATEALALNFSMFYYEILNAPDRACHLAKKAFDDALADLDTLSEESYKDSTIILQLLRHNLSKDTLALKAALLEKVEDYQTRILRRYRSTQDRQQWKSAKYAQYEKDLIAQRGYMKQSNKVL</sequence>
<accession>A0ABQ6WVR6</accession>
<comment type="similarity">
    <text evidence="1">Belongs to the 14-3-3 family.</text>
</comment>
<evidence type="ECO:0000256" key="1">
    <source>
        <dbReference type="ARBA" id="ARBA00006141"/>
    </source>
</evidence>
<dbReference type="InterPro" id="IPR036815">
    <property type="entry name" value="14-3-3_dom_sf"/>
</dbReference>
<evidence type="ECO:0000313" key="4">
    <source>
        <dbReference type="Proteomes" id="UP000325395"/>
    </source>
</evidence>
<feature type="domain" description="14-3-3" evidence="2">
    <location>
        <begin position="5"/>
        <end position="231"/>
    </location>
</feature>
<gene>
    <name evidence="3" type="ORF">BDV36DRAFT_280962</name>
</gene>
<dbReference type="SMART" id="SM00101">
    <property type="entry name" value="14_3_3"/>
    <property type="match status" value="1"/>
</dbReference>
<dbReference type="InterPro" id="IPR023410">
    <property type="entry name" value="14-3-3_domain"/>
</dbReference>
<keyword evidence="4" id="KW-1185">Reference proteome</keyword>
<organism evidence="3 4">
    <name type="scientific">Aspergillus pseudocaelatus</name>
    <dbReference type="NCBI Taxonomy" id="1825620"/>
    <lineage>
        <taxon>Eukaryota</taxon>
        <taxon>Fungi</taxon>
        <taxon>Dikarya</taxon>
        <taxon>Ascomycota</taxon>
        <taxon>Pezizomycotina</taxon>
        <taxon>Eurotiomycetes</taxon>
        <taxon>Eurotiomycetidae</taxon>
        <taxon>Eurotiales</taxon>
        <taxon>Aspergillaceae</taxon>
        <taxon>Aspergillus</taxon>
        <taxon>Aspergillus subgen. Circumdati</taxon>
    </lineage>
</organism>
<evidence type="ECO:0000313" key="3">
    <source>
        <dbReference type="EMBL" id="KAE8421189.1"/>
    </source>
</evidence>
<dbReference type="InterPro" id="IPR000308">
    <property type="entry name" value="14-3-3"/>
</dbReference>
<name>A0ABQ6WVR6_9EURO</name>
<dbReference type="PANTHER" id="PTHR18860">
    <property type="entry name" value="14-3-3 PROTEIN"/>
    <property type="match status" value="1"/>
</dbReference>